<proteinExistence type="predicted"/>
<dbReference type="InterPro" id="IPR011989">
    <property type="entry name" value="ARM-like"/>
</dbReference>
<dbReference type="Proteomes" id="UP001281761">
    <property type="component" value="Unassembled WGS sequence"/>
</dbReference>
<dbReference type="InterPro" id="IPR016024">
    <property type="entry name" value="ARM-type_fold"/>
</dbReference>
<dbReference type="EMBL" id="JARBJD010000349">
    <property type="protein sequence ID" value="KAK2943374.1"/>
    <property type="molecule type" value="Genomic_DNA"/>
</dbReference>
<dbReference type="Gene3D" id="1.25.10.10">
    <property type="entry name" value="Leucine-rich Repeat Variant"/>
    <property type="match status" value="1"/>
</dbReference>
<feature type="region of interest" description="Disordered" evidence="1">
    <location>
        <begin position="325"/>
        <end position="361"/>
    </location>
</feature>
<evidence type="ECO:0000313" key="3">
    <source>
        <dbReference type="Proteomes" id="UP001281761"/>
    </source>
</evidence>
<comment type="caution">
    <text evidence="2">The sequence shown here is derived from an EMBL/GenBank/DDBJ whole genome shotgun (WGS) entry which is preliminary data.</text>
</comment>
<reference evidence="2 3" key="1">
    <citation type="journal article" date="2022" name="bioRxiv">
        <title>Genomics of Preaxostyla Flagellates Illuminates Evolutionary Transitions and the Path Towards Mitochondrial Loss.</title>
        <authorList>
            <person name="Novak L.V.F."/>
            <person name="Treitli S.C."/>
            <person name="Pyrih J."/>
            <person name="Halakuc P."/>
            <person name="Pipaliya S.V."/>
            <person name="Vacek V."/>
            <person name="Brzon O."/>
            <person name="Soukal P."/>
            <person name="Eme L."/>
            <person name="Dacks J.B."/>
            <person name="Karnkowska A."/>
            <person name="Elias M."/>
            <person name="Hampl V."/>
        </authorList>
    </citation>
    <scope>NUCLEOTIDE SEQUENCE [LARGE SCALE GENOMIC DNA]</scope>
    <source>
        <strain evidence="2">NAU3</strain>
        <tissue evidence="2">Gut</tissue>
    </source>
</reference>
<organism evidence="2 3">
    <name type="scientific">Blattamonas nauphoetae</name>
    <dbReference type="NCBI Taxonomy" id="2049346"/>
    <lineage>
        <taxon>Eukaryota</taxon>
        <taxon>Metamonada</taxon>
        <taxon>Preaxostyla</taxon>
        <taxon>Oxymonadida</taxon>
        <taxon>Blattamonas</taxon>
    </lineage>
</organism>
<sequence length="361" mass="41129">MGNIINKMDISSSTTHSDLSSTRLPFSTDCSPFLRWEEDKQTSESKKAVVFRSLVATVQSQSALDVSLEAKAVEFLQSVNPQIQKTADAFLSSLASLSRDSSTNFIQCIVVLISSDSQSITTAAMEMLESLIEKCSSKGRLALVKAGLIPQLVKTLNPMSLSFDKAVDTHIYLLEIIAYSLSLATPDGLTYLGIEAHKEQQAVHETVLTQILAPSERYIWHLCANRYSIIDGDISGDFLELLTRILLICPYYRQTMDFVLNMPVFLTLVCYLAFFEEKDSIWNFLYLMDHARQKWNKTRREGRQKQKKMDRMLRMEGIEDVIEEKLQNDQNKTDRGWTADNSIRWSNQPGMNLPKEEQELW</sequence>
<feature type="compositionally biased region" description="Polar residues" evidence="1">
    <location>
        <begin position="339"/>
        <end position="350"/>
    </location>
</feature>
<accession>A0ABQ9WW74</accession>
<evidence type="ECO:0000313" key="2">
    <source>
        <dbReference type="EMBL" id="KAK2943374.1"/>
    </source>
</evidence>
<name>A0ABQ9WW74_9EUKA</name>
<dbReference type="SUPFAM" id="SSF48371">
    <property type="entry name" value="ARM repeat"/>
    <property type="match status" value="1"/>
</dbReference>
<keyword evidence="3" id="KW-1185">Reference proteome</keyword>
<gene>
    <name evidence="2" type="ORF">BLNAU_21684</name>
</gene>
<feature type="compositionally biased region" description="Basic and acidic residues" evidence="1">
    <location>
        <begin position="325"/>
        <end position="337"/>
    </location>
</feature>
<protein>
    <submittedName>
        <fullName evidence="2">Uncharacterized protein</fullName>
    </submittedName>
</protein>
<evidence type="ECO:0000256" key="1">
    <source>
        <dbReference type="SAM" id="MobiDB-lite"/>
    </source>
</evidence>